<name>A0ABY0TDC6_9PROT</name>
<protein>
    <recommendedName>
        <fullName evidence="3">Morphogenetic protein</fullName>
    </recommendedName>
</protein>
<organism evidence="1 2">
    <name type="scientific">Nitrosospira multiformis</name>
    <dbReference type="NCBI Taxonomy" id="1231"/>
    <lineage>
        <taxon>Bacteria</taxon>
        <taxon>Pseudomonadati</taxon>
        <taxon>Pseudomonadota</taxon>
        <taxon>Betaproteobacteria</taxon>
        <taxon>Nitrosomonadales</taxon>
        <taxon>Nitrosomonadaceae</taxon>
        <taxon>Nitrosospira</taxon>
    </lineage>
</organism>
<dbReference type="RefSeq" id="WP_074631945.1">
    <property type="nucleotide sequence ID" value="NZ_FNKY01000001.1"/>
</dbReference>
<evidence type="ECO:0008006" key="3">
    <source>
        <dbReference type="Google" id="ProtNLM"/>
    </source>
</evidence>
<evidence type="ECO:0000313" key="2">
    <source>
        <dbReference type="Proteomes" id="UP000183471"/>
    </source>
</evidence>
<keyword evidence="2" id="KW-1185">Reference proteome</keyword>
<dbReference type="Proteomes" id="UP000183471">
    <property type="component" value="Unassembled WGS sequence"/>
</dbReference>
<evidence type="ECO:0000313" key="1">
    <source>
        <dbReference type="EMBL" id="SDQ65873.1"/>
    </source>
</evidence>
<sequence length="211" mass="24816">MKETPLLFKPEMVRALLEGRKSQTRRTVKPRKDRDFGCVLSPSELVGEVNAGYHRNCPYGQPGDRIWCKETFWARGRWETRFSAKKGRDEWHFVDLSREMSGYRYEEPNVLPGKKRSRAYSFWWKRPSLFMPRHASRILLEITAVRVERLQDISEEDARAEGVLISDEWTGCADDLDGSYIKAYRFLWETINGAGSWDVNPYVWGISFRRI</sequence>
<reference evidence="1 2" key="1">
    <citation type="submission" date="2016-10" db="EMBL/GenBank/DDBJ databases">
        <authorList>
            <person name="Varghese N."/>
            <person name="Submissions S."/>
        </authorList>
    </citation>
    <scope>NUCLEOTIDE SEQUENCE [LARGE SCALE GENOMIC DNA]</scope>
    <source>
        <strain evidence="1 2">Nl1</strain>
    </source>
</reference>
<accession>A0ABY0TDC6</accession>
<dbReference type="EMBL" id="FNKY01000001">
    <property type="protein sequence ID" value="SDQ65873.1"/>
    <property type="molecule type" value="Genomic_DNA"/>
</dbReference>
<comment type="caution">
    <text evidence="1">The sequence shown here is derived from an EMBL/GenBank/DDBJ whole genome shotgun (WGS) entry which is preliminary data.</text>
</comment>
<gene>
    <name evidence="1" type="ORF">SAMN05216402_1734</name>
</gene>
<proteinExistence type="predicted"/>